<evidence type="ECO:0000256" key="18">
    <source>
        <dbReference type="PROSITE-ProRule" id="PRU00192"/>
    </source>
</evidence>
<dbReference type="CDD" id="cd11792">
    <property type="entry name" value="SH3_Fut8"/>
    <property type="match status" value="1"/>
</dbReference>
<dbReference type="GO" id="GO:0032580">
    <property type="term" value="C:Golgi cisterna membrane"/>
    <property type="evidence" value="ECO:0007669"/>
    <property type="project" value="UniProtKB-SubCell"/>
</dbReference>
<dbReference type="Gene3D" id="2.30.30.40">
    <property type="entry name" value="SH3 Domains"/>
    <property type="match status" value="1"/>
</dbReference>
<evidence type="ECO:0000256" key="8">
    <source>
        <dbReference type="ARBA" id="ARBA00022692"/>
    </source>
</evidence>
<evidence type="ECO:0000313" key="23">
    <source>
        <dbReference type="Proteomes" id="UP000215335"/>
    </source>
</evidence>
<comment type="subcellular location">
    <subcellularLocation>
        <location evidence="1">Golgi apparatus</location>
        <location evidence="1">Golgi stack membrane</location>
        <topology evidence="1">Single-pass type II membrane protein</topology>
    </subcellularLocation>
</comment>
<name>A0A232F4V1_9HYME</name>
<comment type="catalytic activity">
    <reaction evidence="17">
        <text>N(4)-{beta-D-GlcNAc-(1-&gt;2)-alpha-D-Man-(1-&gt;3)-[beta-D-GlcNAc-(1-&gt;2)-alpha-D-Man-(1-&gt;6)]-beta-D-Man-(1-&gt;4)-beta-D-GlcNAc-(1-&gt;4)-beta-D-GlcNAc}-L-asparaginyl-[protein] + GDP-beta-L-fucose = an N(4)-{beta-D-GlcNAc-(1-&gt;2)-alpha-D-Man-(1-&gt;3)-[beta-D-GlcNAc-(1-&gt;2)-alpha-D-Man-(1-&gt;6)]-beta-D-Man-(1-&gt;4)-beta-D-GlcNAc-(1-&gt;4)-[alpha-L-Fuc-(1-&gt;6)]-beta-D-GlcNAc}-L-asparaginyl-[protein] + GDP + H(+)</text>
        <dbReference type="Rhea" id="RHEA:12985"/>
        <dbReference type="Rhea" id="RHEA-COMP:13526"/>
        <dbReference type="Rhea" id="RHEA-COMP:13532"/>
        <dbReference type="ChEBI" id="CHEBI:15378"/>
        <dbReference type="ChEBI" id="CHEBI:57273"/>
        <dbReference type="ChEBI" id="CHEBI:58189"/>
        <dbReference type="ChEBI" id="CHEBI:60651"/>
        <dbReference type="ChEBI" id="CHEBI:137207"/>
        <dbReference type="EC" id="2.4.1.68"/>
    </reaction>
</comment>
<evidence type="ECO:0000256" key="10">
    <source>
        <dbReference type="ARBA" id="ARBA00022989"/>
    </source>
</evidence>
<evidence type="ECO:0000259" key="21">
    <source>
        <dbReference type="PROSITE" id="PS51659"/>
    </source>
</evidence>
<comment type="pathway">
    <text evidence="2">Protein modification; protein glycosylation.</text>
</comment>
<dbReference type="InterPro" id="IPR036028">
    <property type="entry name" value="SH3-like_dom_sf"/>
</dbReference>
<evidence type="ECO:0000256" key="17">
    <source>
        <dbReference type="ARBA" id="ARBA00093238"/>
    </source>
</evidence>
<evidence type="ECO:0000256" key="7">
    <source>
        <dbReference type="ARBA" id="ARBA00022679"/>
    </source>
</evidence>
<evidence type="ECO:0000256" key="1">
    <source>
        <dbReference type="ARBA" id="ARBA00004447"/>
    </source>
</evidence>
<dbReference type="Proteomes" id="UP000215335">
    <property type="component" value="Unassembled WGS sequence"/>
</dbReference>
<keyword evidence="12" id="KW-0472">Membrane</keyword>
<dbReference type="STRING" id="543379.A0A232F4V1"/>
<dbReference type="FunFam" id="3.40.50.11350:FF:000001">
    <property type="entry name" value="Alpha-(1,6)-fucosyltransferase"/>
    <property type="match status" value="1"/>
</dbReference>
<dbReference type="InterPro" id="IPR035653">
    <property type="entry name" value="Fut8_SH3"/>
</dbReference>
<dbReference type="InterPro" id="IPR027350">
    <property type="entry name" value="GT23_dom"/>
</dbReference>
<keyword evidence="13" id="KW-1015">Disulfide bond</keyword>
<dbReference type="EMBL" id="NNAY01001012">
    <property type="protein sequence ID" value="OXU25493.1"/>
    <property type="molecule type" value="Genomic_DNA"/>
</dbReference>
<dbReference type="FunFam" id="2.30.30.40:FF:000070">
    <property type="entry name" value="Alpha-(1,6)-fucosyltransferase"/>
    <property type="match status" value="1"/>
</dbReference>
<dbReference type="Gene3D" id="3.40.50.11350">
    <property type="match status" value="1"/>
</dbReference>
<dbReference type="AlphaFoldDB" id="A0A232F4V1"/>
<evidence type="ECO:0000313" key="22">
    <source>
        <dbReference type="EMBL" id="OXU25493.1"/>
    </source>
</evidence>
<reference evidence="22 23" key="1">
    <citation type="journal article" date="2017" name="Curr. Biol.">
        <title>The Evolution of Venom by Co-option of Single-Copy Genes.</title>
        <authorList>
            <person name="Martinson E.O."/>
            <person name="Mrinalini"/>
            <person name="Kelkar Y.D."/>
            <person name="Chang C.H."/>
            <person name="Werren J.H."/>
        </authorList>
    </citation>
    <scope>NUCLEOTIDE SEQUENCE [LARGE SCALE GENOMIC DNA]</scope>
    <source>
        <strain evidence="22 23">Alberta</strain>
        <tissue evidence="22">Whole body</tissue>
    </source>
</reference>
<evidence type="ECO:0000256" key="16">
    <source>
        <dbReference type="ARBA" id="ARBA00032208"/>
    </source>
</evidence>
<keyword evidence="6 19" id="KW-0328">Glycosyltransferase</keyword>
<keyword evidence="10" id="KW-1133">Transmembrane helix</keyword>
<dbReference type="OrthoDB" id="2014825at2759"/>
<dbReference type="InterPro" id="IPR045573">
    <property type="entry name" value="Fut8_N_cat"/>
</dbReference>
<evidence type="ECO:0000256" key="9">
    <source>
        <dbReference type="ARBA" id="ARBA00022968"/>
    </source>
</evidence>
<feature type="region of interest" description="Important for donor substrate binding" evidence="19">
    <location>
        <begin position="30"/>
        <end position="31"/>
    </location>
</feature>
<evidence type="ECO:0000256" key="4">
    <source>
        <dbReference type="ARBA" id="ARBA00018201"/>
    </source>
</evidence>
<keyword evidence="8" id="KW-0812">Transmembrane</keyword>
<keyword evidence="23" id="KW-1185">Reference proteome</keyword>
<dbReference type="PROSITE" id="PS51659">
    <property type="entry name" value="GT23"/>
    <property type="match status" value="1"/>
</dbReference>
<dbReference type="InterPro" id="IPR001452">
    <property type="entry name" value="SH3_domain"/>
</dbReference>
<dbReference type="PANTHER" id="PTHR13132">
    <property type="entry name" value="ALPHA- 1,6 -FUCOSYLTRANSFERASE"/>
    <property type="match status" value="1"/>
</dbReference>
<keyword evidence="11" id="KW-0333">Golgi apparatus</keyword>
<evidence type="ECO:0000256" key="14">
    <source>
        <dbReference type="ARBA" id="ARBA00030434"/>
    </source>
</evidence>
<evidence type="ECO:0000256" key="6">
    <source>
        <dbReference type="ARBA" id="ARBA00022676"/>
    </source>
</evidence>
<dbReference type="Pfam" id="PF19745">
    <property type="entry name" value="FUT8_N_cat"/>
    <property type="match status" value="1"/>
</dbReference>
<evidence type="ECO:0000256" key="5">
    <source>
        <dbReference type="ARBA" id="ARBA00022443"/>
    </source>
</evidence>
<evidence type="ECO:0000256" key="3">
    <source>
        <dbReference type="ARBA" id="ARBA00012660"/>
    </source>
</evidence>
<evidence type="ECO:0000256" key="2">
    <source>
        <dbReference type="ARBA" id="ARBA00004922"/>
    </source>
</evidence>
<gene>
    <name evidence="22" type="ORF">TSAR_016691</name>
</gene>
<evidence type="ECO:0000256" key="19">
    <source>
        <dbReference type="PROSITE-ProRule" id="PRU00992"/>
    </source>
</evidence>
<protein>
    <recommendedName>
        <fullName evidence="4">Alpha-(1,6)-fucosyltransferase</fullName>
        <ecNumber evidence="3">2.4.1.68</ecNumber>
    </recommendedName>
    <alternativeName>
        <fullName evidence="14">GDP-L-Fuc:N-acetyl-beta-D-glucosaminide alpha1,6-fucosyltransferase</fullName>
    </alternativeName>
    <alternativeName>
        <fullName evidence="16">GDP-fucose--glycoprotein fucosyltransferase</fullName>
    </alternativeName>
    <alternativeName>
        <fullName evidence="15">Glycoprotein 6-alpha-L-fucosyltransferase</fullName>
    </alternativeName>
</protein>
<feature type="domain" description="SH3" evidence="20">
    <location>
        <begin position="165"/>
        <end position="226"/>
    </location>
</feature>
<sequence length="243" mass="28365">MRPNNHTKELLDNKRQKIKFSNPIVGVHIRRTDKVGTEAAFHDIEEYMIRVHQYFESLEKTPKIKRVFLASDDPKVITAAKQRYVEYEIIADIDIAQTASVSRRYSNLSLQGIIIDIYFLSRCDYLVCTFSSQVCRVAYELMQTHFPDAYNRFSSLDDIYYYGGQNPHPQIVTINHVPKREGEIELKINDEIEVHGNHWDGYSKGRNLRTGMIGLFPSFKIKNPVKAVVFPKYQHLRVNKNLR</sequence>
<accession>A0A232F4V1</accession>
<organism evidence="22 23">
    <name type="scientific">Trichomalopsis sarcophagae</name>
    <dbReference type="NCBI Taxonomy" id="543379"/>
    <lineage>
        <taxon>Eukaryota</taxon>
        <taxon>Metazoa</taxon>
        <taxon>Ecdysozoa</taxon>
        <taxon>Arthropoda</taxon>
        <taxon>Hexapoda</taxon>
        <taxon>Insecta</taxon>
        <taxon>Pterygota</taxon>
        <taxon>Neoptera</taxon>
        <taxon>Endopterygota</taxon>
        <taxon>Hymenoptera</taxon>
        <taxon>Apocrita</taxon>
        <taxon>Proctotrupomorpha</taxon>
        <taxon>Chalcidoidea</taxon>
        <taxon>Pteromalidae</taxon>
        <taxon>Pteromalinae</taxon>
        <taxon>Trichomalopsis</taxon>
    </lineage>
</organism>
<dbReference type="PANTHER" id="PTHR13132:SF29">
    <property type="entry name" value="ALPHA-(1,6)-FUCOSYLTRANSFERASE"/>
    <property type="match status" value="1"/>
</dbReference>
<evidence type="ECO:0000256" key="13">
    <source>
        <dbReference type="ARBA" id="ARBA00023157"/>
    </source>
</evidence>
<keyword evidence="9" id="KW-0735">Signal-anchor</keyword>
<evidence type="ECO:0000256" key="15">
    <source>
        <dbReference type="ARBA" id="ARBA00030648"/>
    </source>
</evidence>
<dbReference type="PROSITE" id="PS50002">
    <property type="entry name" value="SH3"/>
    <property type="match status" value="1"/>
</dbReference>
<keyword evidence="7 19" id="KW-0808">Transferase</keyword>
<dbReference type="GO" id="GO:0006487">
    <property type="term" value="P:protein N-linked glycosylation"/>
    <property type="evidence" value="ECO:0007669"/>
    <property type="project" value="TreeGrafter"/>
</dbReference>
<dbReference type="EC" id="2.4.1.68" evidence="3"/>
<evidence type="ECO:0000256" key="11">
    <source>
        <dbReference type="ARBA" id="ARBA00023034"/>
    </source>
</evidence>
<evidence type="ECO:0000259" key="20">
    <source>
        <dbReference type="PROSITE" id="PS50002"/>
    </source>
</evidence>
<comment type="similarity">
    <text evidence="19">Belongs to the glycosyltransferase 23 family.</text>
</comment>
<keyword evidence="5 18" id="KW-0728">SH3 domain</keyword>
<dbReference type="GO" id="GO:0008424">
    <property type="term" value="F:glycoprotein 6-alpha-L-fucosyltransferase activity"/>
    <property type="evidence" value="ECO:0007669"/>
    <property type="project" value="UniProtKB-EC"/>
</dbReference>
<dbReference type="SUPFAM" id="SSF50044">
    <property type="entry name" value="SH3-domain"/>
    <property type="match status" value="1"/>
</dbReference>
<feature type="domain" description="GT23" evidence="21">
    <location>
        <begin position="1"/>
        <end position="156"/>
    </location>
</feature>
<evidence type="ECO:0000256" key="12">
    <source>
        <dbReference type="ARBA" id="ARBA00023136"/>
    </source>
</evidence>
<proteinExistence type="inferred from homology"/>
<comment type="caution">
    <text evidence="22">The sequence shown here is derived from an EMBL/GenBank/DDBJ whole genome shotgun (WGS) entry which is preliminary data.</text>
</comment>